<organism evidence="2 3">
    <name type="scientific">Neurospora intermedia</name>
    <dbReference type="NCBI Taxonomy" id="5142"/>
    <lineage>
        <taxon>Eukaryota</taxon>
        <taxon>Fungi</taxon>
        <taxon>Dikarya</taxon>
        <taxon>Ascomycota</taxon>
        <taxon>Pezizomycotina</taxon>
        <taxon>Sordariomycetes</taxon>
        <taxon>Sordariomycetidae</taxon>
        <taxon>Sordariales</taxon>
        <taxon>Sordariaceae</taxon>
        <taxon>Neurospora</taxon>
    </lineage>
</organism>
<comment type="caution">
    <text evidence="2">The sequence shown here is derived from an EMBL/GenBank/DDBJ whole genome shotgun (WGS) entry which is preliminary data.</text>
</comment>
<reference evidence="2 3" key="1">
    <citation type="submission" date="2023-09" db="EMBL/GenBank/DDBJ databases">
        <title>Multi-omics analysis of a traditional fermented food reveals byproduct-associated fungal strains for waste-to-food upcycling.</title>
        <authorList>
            <consortium name="Lawrence Berkeley National Laboratory"/>
            <person name="Rekdal V.M."/>
            <person name="Villalobos-Escobedo J.M."/>
            <person name="Rodriguez-Valeron N."/>
            <person name="Garcia M.O."/>
            <person name="Vasquez D.P."/>
            <person name="Damayanti I."/>
            <person name="Sorensen P.M."/>
            <person name="Baidoo E.E."/>
            <person name="De Carvalho A.C."/>
            <person name="Riley R."/>
            <person name="Lipzen A."/>
            <person name="He G."/>
            <person name="Yan M."/>
            <person name="Haridas S."/>
            <person name="Daum C."/>
            <person name="Yoshinaga Y."/>
            <person name="Ng V."/>
            <person name="Grigoriev I.V."/>
            <person name="Munk R."/>
            <person name="Nuraida L."/>
            <person name="Wijaya C.H."/>
            <person name="Morales P.-C."/>
            <person name="Keasling J.D."/>
        </authorList>
    </citation>
    <scope>NUCLEOTIDE SEQUENCE [LARGE SCALE GENOMIC DNA]</scope>
    <source>
        <strain evidence="2 3">FGSC 2613</strain>
    </source>
</reference>
<protein>
    <submittedName>
        <fullName evidence="2">Uncharacterized protein</fullName>
    </submittedName>
</protein>
<proteinExistence type="predicted"/>
<gene>
    <name evidence="2" type="ORF">QR685DRAFT_518355</name>
</gene>
<dbReference type="EMBL" id="JAVLET010000002">
    <property type="protein sequence ID" value="KAL0473992.1"/>
    <property type="molecule type" value="Genomic_DNA"/>
</dbReference>
<feature type="transmembrane region" description="Helical" evidence="1">
    <location>
        <begin position="62"/>
        <end position="82"/>
    </location>
</feature>
<evidence type="ECO:0000313" key="3">
    <source>
        <dbReference type="Proteomes" id="UP001451303"/>
    </source>
</evidence>
<name>A0ABR3DMV5_NEUIN</name>
<keyword evidence="1" id="KW-0812">Transmembrane</keyword>
<sequence>MVGHVNQKGILLISRVSYSSLTMRRLILAQRNGRISLLVECMQIQPEILIISWLPHPLSLPAHFVVTIHPVILCLMCILSPLSSPNMRERSRCSVVRTQRKHKKVSESHGRSSSCAPLLVPTRPPNPIHGLRFCSTHKEIRPKCKW</sequence>
<keyword evidence="3" id="KW-1185">Reference proteome</keyword>
<evidence type="ECO:0000313" key="2">
    <source>
        <dbReference type="EMBL" id="KAL0473992.1"/>
    </source>
</evidence>
<keyword evidence="1" id="KW-0472">Membrane</keyword>
<evidence type="ECO:0000256" key="1">
    <source>
        <dbReference type="SAM" id="Phobius"/>
    </source>
</evidence>
<accession>A0ABR3DMV5</accession>
<dbReference type="Proteomes" id="UP001451303">
    <property type="component" value="Unassembled WGS sequence"/>
</dbReference>
<keyword evidence="1" id="KW-1133">Transmembrane helix</keyword>